<keyword evidence="4" id="KW-1185">Reference proteome</keyword>
<dbReference type="PROSITE" id="PS51257">
    <property type="entry name" value="PROKAR_LIPOPROTEIN"/>
    <property type="match status" value="1"/>
</dbReference>
<dbReference type="Pfam" id="PF01547">
    <property type="entry name" value="SBP_bac_1"/>
    <property type="match status" value="1"/>
</dbReference>
<accession>A0A369AJZ7</accession>
<dbReference type="CDD" id="cd13585">
    <property type="entry name" value="PBP2_TMBP_like"/>
    <property type="match status" value="1"/>
</dbReference>
<organism evidence="3 4">
    <name type="scientific">Anaerobacterium chartisolvens</name>
    <dbReference type="NCBI Taxonomy" id="1297424"/>
    <lineage>
        <taxon>Bacteria</taxon>
        <taxon>Bacillati</taxon>
        <taxon>Bacillota</taxon>
        <taxon>Clostridia</taxon>
        <taxon>Eubacteriales</taxon>
        <taxon>Oscillospiraceae</taxon>
        <taxon>Anaerobacterium</taxon>
    </lineage>
</organism>
<feature type="compositionally biased region" description="Polar residues" evidence="1">
    <location>
        <begin position="42"/>
        <end position="51"/>
    </location>
</feature>
<sequence>MKKVKSLLSSFLAVALIMALLAGCGAGGSNTADNTAGKAATGNGTEQSGGTAAQAGEQPYKGQAISCVGFGAKWTDVMVKGLEEFKANTGITVNFQQLANDQIANKVAVSSAAGGKDLDVIAFAPLQNTLLYTKNGWLEPLDEYVSKSQDFDIKDFFETGLEISTRDGKLYGIPVMTEREIVYYNKEMFAKANVKIPKTFDELTEAAKKLNDPANGICGIAIRGKGPAAVTQFSGFLRGFGGDFINDGKAVINTPEAIKAFQYYGDLLRNYGPKGVGNMDWTDTQSLFTQGRAAMRIDADSQYGFAVDKKSSLIYDKVGYFALPAGPAGAKPYNITAWDLGISSGSQHKEASWEFIKWIMGKDMDVKTELAGNPSARASTWSNKDASKNFPSELVDVINQTTPVSVGTDRPYMINVGEARTQIGTVIIAAIEGKDVKAAADKANAAVQELLDKEK</sequence>
<evidence type="ECO:0000313" key="4">
    <source>
        <dbReference type="Proteomes" id="UP000253034"/>
    </source>
</evidence>
<dbReference type="InterPro" id="IPR050490">
    <property type="entry name" value="Bact_solute-bd_prot1"/>
</dbReference>
<keyword evidence="2" id="KW-0732">Signal</keyword>
<dbReference type="EMBL" id="QPJT01000041">
    <property type="protein sequence ID" value="RCX08668.1"/>
    <property type="molecule type" value="Genomic_DNA"/>
</dbReference>
<dbReference type="PANTHER" id="PTHR43649">
    <property type="entry name" value="ARABINOSE-BINDING PROTEIN-RELATED"/>
    <property type="match status" value="1"/>
</dbReference>
<reference evidence="3 4" key="1">
    <citation type="submission" date="2018-07" db="EMBL/GenBank/DDBJ databases">
        <title>Genomic Encyclopedia of Type Strains, Phase IV (KMG-IV): sequencing the most valuable type-strain genomes for metagenomic binning, comparative biology and taxonomic classification.</title>
        <authorList>
            <person name="Goeker M."/>
        </authorList>
    </citation>
    <scope>NUCLEOTIDE SEQUENCE [LARGE SCALE GENOMIC DNA]</scope>
    <source>
        <strain evidence="3 4">DSM 27016</strain>
    </source>
</reference>
<dbReference type="OrthoDB" id="383712at2"/>
<comment type="caution">
    <text evidence="3">The sequence shown here is derived from an EMBL/GenBank/DDBJ whole genome shotgun (WGS) entry which is preliminary data.</text>
</comment>
<gene>
    <name evidence="3" type="ORF">DFR58_14111</name>
</gene>
<evidence type="ECO:0000256" key="2">
    <source>
        <dbReference type="SAM" id="SignalP"/>
    </source>
</evidence>
<dbReference type="AlphaFoldDB" id="A0A369AJZ7"/>
<dbReference type="SUPFAM" id="SSF53850">
    <property type="entry name" value="Periplasmic binding protein-like II"/>
    <property type="match status" value="1"/>
</dbReference>
<dbReference type="Proteomes" id="UP000253034">
    <property type="component" value="Unassembled WGS sequence"/>
</dbReference>
<dbReference type="InterPro" id="IPR006059">
    <property type="entry name" value="SBP"/>
</dbReference>
<evidence type="ECO:0000256" key="1">
    <source>
        <dbReference type="SAM" id="MobiDB-lite"/>
    </source>
</evidence>
<feature type="signal peptide" evidence="2">
    <location>
        <begin position="1"/>
        <end position="22"/>
    </location>
</feature>
<dbReference type="Gene3D" id="3.40.190.10">
    <property type="entry name" value="Periplasmic binding protein-like II"/>
    <property type="match status" value="2"/>
</dbReference>
<dbReference type="RefSeq" id="WP_147273223.1">
    <property type="nucleotide sequence ID" value="NZ_QPJT01000041.1"/>
</dbReference>
<dbReference type="PANTHER" id="PTHR43649:SF12">
    <property type="entry name" value="DIACETYLCHITOBIOSE BINDING PROTEIN DASA"/>
    <property type="match status" value="1"/>
</dbReference>
<evidence type="ECO:0000313" key="3">
    <source>
        <dbReference type="EMBL" id="RCX08668.1"/>
    </source>
</evidence>
<feature type="region of interest" description="Disordered" evidence="1">
    <location>
        <begin position="33"/>
        <end position="56"/>
    </location>
</feature>
<proteinExistence type="predicted"/>
<feature type="chain" id="PRO_5039604051" evidence="2">
    <location>
        <begin position="23"/>
        <end position="455"/>
    </location>
</feature>
<name>A0A369AJZ7_9FIRM</name>
<protein>
    <submittedName>
        <fullName evidence="3">Carbohydrate ABC transporter substrate-binding protein (CUT1 family)</fullName>
    </submittedName>
</protein>